<dbReference type="AlphaFoldDB" id="F1Z796"/>
<proteinExistence type="inferred from homology"/>
<dbReference type="PANTHER" id="PTHR30632">
    <property type="entry name" value="MOLYBDATE-BINDING PERIPLASMIC PROTEIN"/>
    <property type="match status" value="1"/>
</dbReference>
<protein>
    <submittedName>
        <fullName evidence="8">Molybdenum ABC transporter, periplasmic molybdate-binding protein</fullName>
    </submittedName>
</protein>
<dbReference type="EMBL" id="AEWJ01000027">
    <property type="protein sequence ID" value="EGD59514.1"/>
    <property type="molecule type" value="Genomic_DNA"/>
</dbReference>
<evidence type="ECO:0000313" key="8">
    <source>
        <dbReference type="EMBL" id="EGD59514.1"/>
    </source>
</evidence>
<evidence type="ECO:0000256" key="4">
    <source>
        <dbReference type="ARBA" id="ARBA00022729"/>
    </source>
</evidence>
<keyword evidence="3 6" id="KW-0479">Metal-binding</keyword>
<feature type="binding site" evidence="6">
    <location>
        <position position="40"/>
    </location>
    <ligand>
        <name>molybdate</name>
        <dbReference type="ChEBI" id="CHEBI:36264"/>
    </ligand>
</feature>
<name>F1Z796_9SPHN</name>
<keyword evidence="2 6" id="KW-0500">Molybdenum</keyword>
<evidence type="ECO:0000256" key="1">
    <source>
        <dbReference type="ARBA" id="ARBA00009175"/>
    </source>
</evidence>
<dbReference type="GO" id="GO:0046872">
    <property type="term" value="F:metal ion binding"/>
    <property type="evidence" value="ECO:0007669"/>
    <property type="project" value="UniProtKB-KW"/>
</dbReference>
<dbReference type="FunCoup" id="F1Z796">
    <property type="interactions" value="199"/>
</dbReference>
<dbReference type="GO" id="GO:1901359">
    <property type="term" value="F:tungstate binding"/>
    <property type="evidence" value="ECO:0007669"/>
    <property type="project" value="UniProtKB-ARBA"/>
</dbReference>
<dbReference type="InParanoid" id="F1Z796"/>
<feature type="binding site" evidence="6">
    <location>
        <position position="185"/>
    </location>
    <ligand>
        <name>molybdate</name>
        <dbReference type="ChEBI" id="CHEBI:36264"/>
    </ligand>
</feature>
<keyword evidence="9" id="KW-1185">Reference proteome</keyword>
<dbReference type="PROSITE" id="PS51318">
    <property type="entry name" value="TAT"/>
    <property type="match status" value="1"/>
</dbReference>
<gene>
    <name evidence="8" type="ORF">Y88_2692</name>
</gene>
<sequence length="266" mass="27649">MTRLFTRRDWLAFAAVAVAGLAGTGAHAQARPPVVLAAASMQESLNKAADAWVARGHPRPVLSFAASSALARQIVNGAPADLFVSADEEWMDYVAHAPGRPGGWIKPGTRANFLTNGLALIAPAGSPVRLSIRRGFPLAQALGPNGRLATGQVGAVPAGKYAKEALTNLGVWPSVAGRIAGAESVRAALALVARGETPLGIVYATDAAVEPKVRVVGLFPPQSHGPIVYPIVGIAGSTNPEGEGFRRFLLSREGHKIFLAYGFGPR</sequence>
<dbReference type="PIRSF" id="PIRSF004846">
    <property type="entry name" value="ModA"/>
    <property type="match status" value="1"/>
</dbReference>
<comment type="similarity">
    <text evidence="1">Belongs to the bacterial solute-binding protein ModA family.</text>
</comment>
<comment type="subunit">
    <text evidence="5">The complex is composed of two ATP-binding proteins (ModC), two transmembrane proteins (ModB) and a solute-binding protein (ModA).</text>
</comment>
<feature type="signal peptide" evidence="7">
    <location>
        <begin position="1"/>
        <end position="28"/>
    </location>
</feature>
<dbReference type="RefSeq" id="WP_008070388.1">
    <property type="nucleotide sequence ID" value="NZ_AQWK01000020.1"/>
</dbReference>
<dbReference type="HOGENOM" id="CLU_065520_3_0_5"/>
<feature type="binding site" evidence="6">
    <location>
        <position position="203"/>
    </location>
    <ligand>
        <name>molybdate</name>
        <dbReference type="ChEBI" id="CHEBI:36264"/>
    </ligand>
</feature>
<dbReference type="Pfam" id="PF13531">
    <property type="entry name" value="SBP_bac_11"/>
    <property type="match status" value="1"/>
</dbReference>
<evidence type="ECO:0000256" key="7">
    <source>
        <dbReference type="SAM" id="SignalP"/>
    </source>
</evidence>
<dbReference type="SUPFAM" id="SSF53850">
    <property type="entry name" value="Periplasmic binding protein-like II"/>
    <property type="match status" value="1"/>
</dbReference>
<dbReference type="PANTHER" id="PTHR30632:SF17">
    <property type="entry name" value="MOLYBDATE-BINDING PROTEIN MODA"/>
    <property type="match status" value="1"/>
</dbReference>
<dbReference type="Gene3D" id="3.40.190.10">
    <property type="entry name" value="Periplasmic binding protein-like II"/>
    <property type="match status" value="2"/>
</dbReference>
<dbReference type="GO" id="GO:0015689">
    <property type="term" value="P:molybdate ion transport"/>
    <property type="evidence" value="ECO:0007669"/>
    <property type="project" value="InterPro"/>
</dbReference>
<dbReference type="eggNOG" id="COG0725">
    <property type="taxonomic scope" value="Bacteria"/>
</dbReference>
<feature type="binding site" evidence="6">
    <location>
        <position position="67"/>
    </location>
    <ligand>
        <name>molybdate</name>
        <dbReference type="ChEBI" id="CHEBI:36264"/>
    </ligand>
</feature>
<dbReference type="STRING" id="983920.Y88_2692"/>
<keyword evidence="4 7" id="KW-0732">Signal</keyword>
<comment type="caution">
    <text evidence="8">The sequence shown here is derived from an EMBL/GenBank/DDBJ whole genome shotgun (WGS) entry which is preliminary data.</text>
</comment>
<reference evidence="8 9" key="1">
    <citation type="journal article" date="2012" name="J. Bacteriol.">
        <title>Draft Genome Sequence of Novosphingobium nitrogenifigens Y88T.</title>
        <authorList>
            <person name="Strabala T.J."/>
            <person name="Macdonald L."/>
            <person name="Liu V."/>
            <person name="Smit A.M."/>
        </authorList>
    </citation>
    <scope>NUCLEOTIDE SEQUENCE [LARGE SCALE GENOMIC DNA]</scope>
    <source>
        <strain evidence="8 9">DSM 19370</strain>
    </source>
</reference>
<dbReference type="FunFam" id="3.40.190.10:FF:000035">
    <property type="entry name" value="Molybdate ABC transporter substrate-binding protein"/>
    <property type="match status" value="1"/>
</dbReference>
<accession>F1Z796</accession>
<feature type="chain" id="PRO_5003277586" evidence="7">
    <location>
        <begin position="29"/>
        <end position="266"/>
    </location>
</feature>
<dbReference type="NCBIfam" id="TIGR01256">
    <property type="entry name" value="modA"/>
    <property type="match status" value="1"/>
</dbReference>
<evidence type="ECO:0000256" key="3">
    <source>
        <dbReference type="ARBA" id="ARBA00022723"/>
    </source>
</evidence>
<evidence type="ECO:0000313" key="9">
    <source>
        <dbReference type="Proteomes" id="UP000004728"/>
    </source>
</evidence>
<evidence type="ECO:0000256" key="5">
    <source>
        <dbReference type="ARBA" id="ARBA00062515"/>
    </source>
</evidence>
<dbReference type="Proteomes" id="UP000004728">
    <property type="component" value="Unassembled WGS sequence"/>
</dbReference>
<evidence type="ECO:0000256" key="2">
    <source>
        <dbReference type="ARBA" id="ARBA00022505"/>
    </source>
</evidence>
<feature type="binding site" evidence="6">
    <location>
        <position position="158"/>
    </location>
    <ligand>
        <name>molybdate</name>
        <dbReference type="ChEBI" id="CHEBI:36264"/>
    </ligand>
</feature>
<evidence type="ECO:0000256" key="6">
    <source>
        <dbReference type="PIRSR" id="PIRSR004846-1"/>
    </source>
</evidence>
<dbReference type="InterPro" id="IPR006311">
    <property type="entry name" value="TAT_signal"/>
</dbReference>
<organism evidence="8 9">
    <name type="scientific">Novosphingobium nitrogenifigens DSM 19370</name>
    <dbReference type="NCBI Taxonomy" id="983920"/>
    <lineage>
        <taxon>Bacteria</taxon>
        <taxon>Pseudomonadati</taxon>
        <taxon>Pseudomonadota</taxon>
        <taxon>Alphaproteobacteria</taxon>
        <taxon>Sphingomonadales</taxon>
        <taxon>Sphingomonadaceae</taxon>
        <taxon>Novosphingobium</taxon>
    </lineage>
</organism>
<dbReference type="InterPro" id="IPR050682">
    <property type="entry name" value="ModA/WtpA"/>
</dbReference>
<dbReference type="GO" id="GO:0030288">
    <property type="term" value="C:outer membrane-bounded periplasmic space"/>
    <property type="evidence" value="ECO:0007669"/>
    <property type="project" value="TreeGrafter"/>
</dbReference>
<dbReference type="OrthoDB" id="9785015at2"/>
<dbReference type="GO" id="GO:0030973">
    <property type="term" value="F:molybdate ion binding"/>
    <property type="evidence" value="ECO:0007669"/>
    <property type="project" value="TreeGrafter"/>
</dbReference>
<dbReference type="InterPro" id="IPR005950">
    <property type="entry name" value="ModA"/>
</dbReference>